<dbReference type="AlphaFoldDB" id="A0A3B0SWC2"/>
<dbReference type="InterPro" id="IPR018931">
    <property type="entry name" value="DUF2520"/>
</dbReference>
<accession>A0A3B0SWC2</accession>
<dbReference type="EMBL" id="UOEL01000003">
    <property type="protein sequence ID" value="VAW09828.1"/>
    <property type="molecule type" value="Genomic_DNA"/>
</dbReference>
<dbReference type="InterPro" id="IPR036291">
    <property type="entry name" value="NAD(P)-bd_dom_sf"/>
</dbReference>
<evidence type="ECO:0000313" key="2">
    <source>
        <dbReference type="EMBL" id="VAW09828.1"/>
    </source>
</evidence>
<feature type="domain" description="DUF2520" evidence="1">
    <location>
        <begin position="122"/>
        <end position="246"/>
    </location>
</feature>
<dbReference type="InterPro" id="IPR037108">
    <property type="entry name" value="TM1727-like_C_sf"/>
</dbReference>
<dbReference type="InterPro" id="IPR008927">
    <property type="entry name" value="6-PGluconate_DH-like_C_sf"/>
</dbReference>
<dbReference type="Gene3D" id="3.40.50.720">
    <property type="entry name" value="NAD(P)-binding Rossmann-like Domain"/>
    <property type="match status" value="1"/>
</dbReference>
<dbReference type="PANTHER" id="PTHR40459">
    <property type="entry name" value="CONSERVED HYPOTHETICAL ALANINE AND LEUCINE RICH PROTEIN"/>
    <property type="match status" value="1"/>
</dbReference>
<proteinExistence type="predicted"/>
<name>A0A3B0SWC2_9ZZZZ</name>
<organism evidence="2">
    <name type="scientific">hydrothermal vent metagenome</name>
    <dbReference type="NCBI Taxonomy" id="652676"/>
    <lineage>
        <taxon>unclassified sequences</taxon>
        <taxon>metagenomes</taxon>
        <taxon>ecological metagenomes</taxon>
    </lineage>
</organism>
<gene>
    <name evidence="2" type="ORF">MNBD_BACTEROID03-1663</name>
</gene>
<dbReference type="Pfam" id="PF10728">
    <property type="entry name" value="DUF2520"/>
    <property type="match status" value="1"/>
</dbReference>
<evidence type="ECO:0000259" key="1">
    <source>
        <dbReference type="Pfam" id="PF10728"/>
    </source>
</evidence>
<dbReference type="PANTHER" id="PTHR40459:SF1">
    <property type="entry name" value="CONSERVED HYPOTHETICAL ALANINE AND LEUCINE RICH PROTEIN"/>
    <property type="match status" value="1"/>
</dbReference>
<reference evidence="2" key="1">
    <citation type="submission" date="2018-06" db="EMBL/GenBank/DDBJ databases">
        <authorList>
            <person name="Zhirakovskaya E."/>
        </authorList>
    </citation>
    <scope>NUCLEOTIDE SEQUENCE</scope>
</reference>
<sequence length="254" mass="28430">MISITIIGTGIVAKHLCDAFALSDSVILKQVIGRNKKALLHFQNYTETSSDYKGIKNSDIYIIAISDDVIRTIAEYLTEKKGLIVHTSGSISVHALPKENRTGVFYPLQTFSDGRKIDFNTVPICIEAEDEHDLALLKKLAGTISGSIFEISSDQRRPLHLAAVFVNNFTNHLYAIGQDICQENELPFDLLKPLLLETAKKIGDLSPIDAQTGPARRKDQNTIDGHLKRLRHKNQKEIYKVLTRSIKETYGEKL</sequence>
<dbReference type="Gene3D" id="1.10.1040.20">
    <property type="entry name" value="ProC-like, C-terminal domain"/>
    <property type="match status" value="1"/>
</dbReference>
<dbReference type="SUPFAM" id="SSF48179">
    <property type="entry name" value="6-phosphogluconate dehydrogenase C-terminal domain-like"/>
    <property type="match status" value="1"/>
</dbReference>
<protein>
    <recommendedName>
        <fullName evidence="1">DUF2520 domain-containing protein</fullName>
    </recommendedName>
</protein>
<dbReference type="SUPFAM" id="SSF51735">
    <property type="entry name" value="NAD(P)-binding Rossmann-fold domains"/>
    <property type="match status" value="1"/>
</dbReference>